<reference evidence="2 3" key="1">
    <citation type="submission" date="2023-03" db="EMBL/GenBank/DDBJ databases">
        <title>Halomonas sp. nov., isolated from Korean tranditional fermented seafood 'Jeotgal'.</title>
        <authorList>
            <person name="Kim B."/>
            <person name="Shin N.-R."/>
        </authorList>
    </citation>
    <scope>NUCLEOTIDE SEQUENCE [LARGE SCALE GENOMIC DNA]</scope>
    <source>
        <strain evidence="2 3">SG2L-4</strain>
    </source>
</reference>
<dbReference type="EMBL" id="CP119391">
    <property type="protein sequence ID" value="WNK21220.1"/>
    <property type="molecule type" value="Genomic_DNA"/>
</dbReference>
<dbReference type="RefSeq" id="WP_311885212.1">
    <property type="nucleotide sequence ID" value="NZ_CP119391.1"/>
</dbReference>
<feature type="region of interest" description="Disordered" evidence="1">
    <location>
        <begin position="164"/>
        <end position="215"/>
    </location>
</feature>
<gene>
    <name evidence="2" type="ORF">P1P91_05975</name>
</gene>
<name>A0ABY9Z3K7_9GAMM</name>
<accession>A0ABY9Z3K7</accession>
<organism evidence="2 3">
    <name type="scientific">Halomonas piscis</name>
    <dbReference type="NCBI Taxonomy" id="3031727"/>
    <lineage>
        <taxon>Bacteria</taxon>
        <taxon>Pseudomonadati</taxon>
        <taxon>Pseudomonadota</taxon>
        <taxon>Gammaproteobacteria</taxon>
        <taxon>Oceanospirillales</taxon>
        <taxon>Halomonadaceae</taxon>
        <taxon>Halomonas</taxon>
    </lineage>
</organism>
<dbReference type="SUPFAM" id="SSF47413">
    <property type="entry name" value="lambda repressor-like DNA-binding domains"/>
    <property type="match status" value="1"/>
</dbReference>
<dbReference type="Proteomes" id="UP001301869">
    <property type="component" value="Chromosome"/>
</dbReference>
<dbReference type="InterPro" id="IPR010982">
    <property type="entry name" value="Lambda_DNA-bd_dom_sf"/>
</dbReference>
<feature type="compositionally biased region" description="Basic and acidic residues" evidence="1">
    <location>
        <begin position="185"/>
        <end position="203"/>
    </location>
</feature>
<evidence type="ECO:0000313" key="2">
    <source>
        <dbReference type="EMBL" id="WNK21220.1"/>
    </source>
</evidence>
<proteinExistence type="predicted"/>
<evidence type="ECO:0008006" key="4">
    <source>
        <dbReference type="Google" id="ProtNLM"/>
    </source>
</evidence>
<keyword evidence="3" id="KW-1185">Reference proteome</keyword>
<evidence type="ECO:0000313" key="3">
    <source>
        <dbReference type="Proteomes" id="UP001301869"/>
    </source>
</evidence>
<dbReference type="Gene3D" id="1.10.260.40">
    <property type="entry name" value="lambda repressor-like DNA-binding domains"/>
    <property type="match status" value="1"/>
</dbReference>
<protein>
    <recommendedName>
        <fullName evidence="4">XRE family transcriptional regulator</fullName>
    </recommendedName>
</protein>
<sequence length="215" mass="24147">MYDTTRLAIALRMSRAVTRMTQQELAKELAVSKTVIARNEKPDMAMRADTLMRLVYVMNANGIQVDVFSTLDQVELYVWGEDLSSISMRVARAALNLNQQEFADLIGVPKVRVTRGERPGSSVRADVHGLLREKMRQEGVTIEWSPTTQELAVTVHPQALQRQEALRKGESLPGEPDEDLVPTPLHEKLSNDALPRYRTEKRNTGLKPPSSPDKT</sequence>
<evidence type="ECO:0000256" key="1">
    <source>
        <dbReference type="SAM" id="MobiDB-lite"/>
    </source>
</evidence>